<evidence type="ECO:0000313" key="1">
    <source>
        <dbReference type="EMBL" id="RTZ45924.1"/>
    </source>
</evidence>
<gene>
    <name evidence="1" type="ORF">EJ377_14550</name>
</gene>
<accession>A0A432DS42</accession>
<name>A0A432DS42_9FLAO</name>
<dbReference type="Proteomes" id="UP000276953">
    <property type="component" value="Unassembled WGS sequence"/>
</dbReference>
<dbReference type="EMBL" id="RYFC01000003">
    <property type="protein sequence ID" value="RTZ45924.1"/>
    <property type="molecule type" value="Genomic_DNA"/>
</dbReference>
<protein>
    <submittedName>
        <fullName evidence="1">Uncharacterized protein</fullName>
    </submittedName>
</protein>
<reference evidence="1 2" key="1">
    <citation type="submission" date="2018-12" db="EMBL/GenBank/DDBJ databases">
        <title>Draft Genome Sequence of Chryseobacterium arthrosphaerae strain ED882-96 Isolated from the Blood of a Patient with Liver Cirrhosis in Taiwan.</title>
        <authorList>
            <person name="Lin J.-N."/>
            <person name="Lai C.-H."/>
            <person name="Yang C.-H."/>
            <person name="Huang Y.-H."/>
        </authorList>
    </citation>
    <scope>NUCLEOTIDE SEQUENCE [LARGE SCALE GENOMIC DNA]</scope>
    <source>
        <strain evidence="1 2">ED882-96</strain>
    </source>
</reference>
<dbReference type="AlphaFoldDB" id="A0A432DS42"/>
<sequence length="71" mass="7271">MGGLLDWFFSLNGNLGLSANVGFERGLITPTDPNHKFVNSDFVGEGRAISGGAGPLSATVGGTFTALMKSP</sequence>
<organism evidence="1 2">
    <name type="scientific">Chryseobacterium arthrosphaerae</name>
    <dbReference type="NCBI Taxonomy" id="651561"/>
    <lineage>
        <taxon>Bacteria</taxon>
        <taxon>Pseudomonadati</taxon>
        <taxon>Bacteroidota</taxon>
        <taxon>Flavobacteriia</taxon>
        <taxon>Flavobacteriales</taxon>
        <taxon>Weeksellaceae</taxon>
        <taxon>Chryseobacterium group</taxon>
        <taxon>Chryseobacterium</taxon>
    </lineage>
</organism>
<proteinExistence type="predicted"/>
<evidence type="ECO:0000313" key="2">
    <source>
        <dbReference type="Proteomes" id="UP000276953"/>
    </source>
</evidence>
<comment type="caution">
    <text evidence="1">The sequence shown here is derived from an EMBL/GenBank/DDBJ whole genome shotgun (WGS) entry which is preliminary data.</text>
</comment>